<dbReference type="InterPro" id="IPR005158">
    <property type="entry name" value="BTAD"/>
</dbReference>
<dbReference type="Gene3D" id="1.10.10.10">
    <property type="entry name" value="Winged helix-like DNA-binding domain superfamily/Winged helix DNA-binding domain"/>
    <property type="match status" value="1"/>
</dbReference>
<evidence type="ECO:0000256" key="2">
    <source>
        <dbReference type="ARBA" id="ARBA00023015"/>
    </source>
</evidence>
<dbReference type="Pfam" id="PF03704">
    <property type="entry name" value="BTAD"/>
    <property type="match status" value="1"/>
</dbReference>
<evidence type="ECO:0000256" key="1">
    <source>
        <dbReference type="ARBA" id="ARBA00005820"/>
    </source>
</evidence>
<comment type="similarity">
    <text evidence="1">Belongs to the AfsR/DnrI/RedD regulatory family.</text>
</comment>
<sequence>MLGPLTALDHDGHPVPLGGARQRATLGLLLLQANQVLATSQLLRALWPGDDAPTSARKILQNAVWGLRTVFAAHESGRDGAPSLVTQPPGYTLRLDAEQVDLHRFTRQACDGQALLASGEPAKATKVLREALSLWRGPVLADLVEAGVNWPELTAVQHSRLDAMENLFEAELACGRHHAVLGQLQAMVETEVLRERLCGQLMLALYRCGRHADALTAFTRTRAALADLGLEPGHGLRALQQAILTHDPALNPSERIEVASTEAEPVVPAAGPVPPVPAALEPGRVPLADRPAEPTGPKVRRERQTVSVLLIRARPAVAQGVIPAQRMDVHFDTIAVDVRRAVQAKGGLILASIGSITAVLFEATQDGCHAERAVRAVSGLADVLDTGAEPAVRPEVTAAIVTGQATVRYSRSGEAVVVAGMLVERAQWLLADAPAGDIRVCERTLWMTRSLFTYRVARDGESASLGDVGDAQAGNALPFADREREMHLLAGMLDRVRHRVRPHLVTILGDAGIGKTHFLAELVRRLDEDDDVTVLSGRIPVRGADDPLALPSQLVGDCCGIEPGDSSVTVSAKLSYVLDQVASDDEEFRWLRYWLRYCVDPQRDGAAGAHVTEVLSAWRLFVENLALTKPVMMAVDDLHLAHPAVLDAVEALVETIRAVPLLVVATAQPRLLDRRQDWGGGKRHAATITLDPVFGDGAERVVGLPGAIRTPRLVPVDPMVEQELDYLAR</sequence>
<dbReference type="Gene3D" id="1.25.40.10">
    <property type="entry name" value="Tetratricopeptide repeat domain"/>
    <property type="match status" value="1"/>
</dbReference>
<organism evidence="8 9">
    <name type="scientific">Saccharothrix hoggarensis</name>
    <dbReference type="NCBI Taxonomy" id="913853"/>
    <lineage>
        <taxon>Bacteria</taxon>
        <taxon>Bacillati</taxon>
        <taxon>Actinomycetota</taxon>
        <taxon>Actinomycetes</taxon>
        <taxon>Pseudonocardiales</taxon>
        <taxon>Pseudonocardiaceae</taxon>
        <taxon>Saccharothrix</taxon>
    </lineage>
</organism>
<dbReference type="SMART" id="SM00862">
    <property type="entry name" value="Trans_reg_C"/>
    <property type="match status" value="1"/>
</dbReference>
<dbReference type="Pfam" id="PF13191">
    <property type="entry name" value="AAA_16"/>
    <property type="match status" value="1"/>
</dbReference>
<dbReference type="InterPro" id="IPR027417">
    <property type="entry name" value="P-loop_NTPase"/>
</dbReference>
<evidence type="ECO:0000313" key="9">
    <source>
        <dbReference type="Proteomes" id="UP001597168"/>
    </source>
</evidence>
<feature type="domain" description="OmpR/PhoB-type" evidence="7">
    <location>
        <begin position="1"/>
        <end position="95"/>
    </location>
</feature>
<evidence type="ECO:0000313" key="8">
    <source>
        <dbReference type="EMBL" id="MFD1146222.1"/>
    </source>
</evidence>
<dbReference type="Proteomes" id="UP001597168">
    <property type="component" value="Unassembled WGS sequence"/>
</dbReference>
<evidence type="ECO:0000256" key="5">
    <source>
        <dbReference type="PROSITE-ProRule" id="PRU01091"/>
    </source>
</evidence>
<dbReference type="InterPro" id="IPR036388">
    <property type="entry name" value="WH-like_DNA-bd_sf"/>
</dbReference>
<evidence type="ECO:0000256" key="4">
    <source>
        <dbReference type="ARBA" id="ARBA00023163"/>
    </source>
</evidence>
<dbReference type="SMART" id="SM01043">
    <property type="entry name" value="BTAD"/>
    <property type="match status" value="1"/>
</dbReference>
<name>A0ABW3QEJ8_9PSEU</name>
<comment type="caution">
    <text evidence="8">The sequence shown here is derived from an EMBL/GenBank/DDBJ whole genome shotgun (WGS) entry which is preliminary data.</text>
</comment>
<dbReference type="PANTHER" id="PTHR35807:SF1">
    <property type="entry name" value="TRANSCRIPTIONAL REGULATOR REDD"/>
    <property type="match status" value="1"/>
</dbReference>
<evidence type="ECO:0000259" key="7">
    <source>
        <dbReference type="PROSITE" id="PS51755"/>
    </source>
</evidence>
<keyword evidence="4" id="KW-0804">Transcription</keyword>
<keyword evidence="9" id="KW-1185">Reference proteome</keyword>
<dbReference type="InterPro" id="IPR011990">
    <property type="entry name" value="TPR-like_helical_dom_sf"/>
</dbReference>
<dbReference type="SUPFAM" id="SSF52540">
    <property type="entry name" value="P-loop containing nucleoside triphosphate hydrolases"/>
    <property type="match status" value="1"/>
</dbReference>
<dbReference type="EMBL" id="JBHTLK010000009">
    <property type="protein sequence ID" value="MFD1146222.1"/>
    <property type="molecule type" value="Genomic_DNA"/>
</dbReference>
<evidence type="ECO:0000256" key="6">
    <source>
        <dbReference type="SAM" id="MobiDB-lite"/>
    </source>
</evidence>
<dbReference type="CDD" id="cd15831">
    <property type="entry name" value="BTAD"/>
    <property type="match status" value="1"/>
</dbReference>
<dbReference type="PROSITE" id="PS51755">
    <property type="entry name" value="OMPR_PHOB"/>
    <property type="match status" value="1"/>
</dbReference>
<dbReference type="RefSeq" id="WP_380719735.1">
    <property type="nucleotide sequence ID" value="NZ_JBHTLK010000009.1"/>
</dbReference>
<dbReference type="InterPro" id="IPR051677">
    <property type="entry name" value="AfsR-DnrI-RedD_regulator"/>
</dbReference>
<keyword evidence="3 5" id="KW-0238">DNA-binding</keyword>
<keyword evidence="2" id="KW-0805">Transcription regulation</keyword>
<evidence type="ECO:0000256" key="3">
    <source>
        <dbReference type="ARBA" id="ARBA00023125"/>
    </source>
</evidence>
<dbReference type="PANTHER" id="PTHR35807">
    <property type="entry name" value="TRANSCRIPTIONAL REGULATOR REDD-RELATED"/>
    <property type="match status" value="1"/>
</dbReference>
<dbReference type="InterPro" id="IPR001867">
    <property type="entry name" value="OmpR/PhoB-type_DNA-bd"/>
</dbReference>
<dbReference type="SUPFAM" id="SSF48452">
    <property type="entry name" value="TPR-like"/>
    <property type="match status" value="1"/>
</dbReference>
<protein>
    <submittedName>
        <fullName evidence="8">BTAD domain-containing putative transcriptional regulator</fullName>
    </submittedName>
</protein>
<proteinExistence type="inferred from homology"/>
<feature type="DNA-binding region" description="OmpR/PhoB-type" evidence="5">
    <location>
        <begin position="1"/>
        <end position="95"/>
    </location>
</feature>
<dbReference type="SUPFAM" id="SSF46894">
    <property type="entry name" value="C-terminal effector domain of the bipartite response regulators"/>
    <property type="match status" value="1"/>
</dbReference>
<reference evidence="9" key="1">
    <citation type="journal article" date="2019" name="Int. J. Syst. Evol. Microbiol.">
        <title>The Global Catalogue of Microorganisms (GCM) 10K type strain sequencing project: providing services to taxonomists for standard genome sequencing and annotation.</title>
        <authorList>
            <consortium name="The Broad Institute Genomics Platform"/>
            <consortium name="The Broad Institute Genome Sequencing Center for Infectious Disease"/>
            <person name="Wu L."/>
            <person name="Ma J."/>
        </authorList>
    </citation>
    <scope>NUCLEOTIDE SEQUENCE [LARGE SCALE GENOMIC DNA]</scope>
    <source>
        <strain evidence="9">CCUG 60214</strain>
    </source>
</reference>
<dbReference type="InterPro" id="IPR041664">
    <property type="entry name" value="AAA_16"/>
</dbReference>
<accession>A0ABW3QEJ8</accession>
<gene>
    <name evidence="8" type="ORF">ACFQ3T_03710</name>
</gene>
<dbReference type="InterPro" id="IPR016032">
    <property type="entry name" value="Sig_transdc_resp-reg_C-effctor"/>
</dbReference>
<feature type="region of interest" description="Disordered" evidence="6">
    <location>
        <begin position="281"/>
        <end position="301"/>
    </location>
</feature>